<comment type="caution">
    <text evidence="2">The sequence shown here is derived from an EMBL/GenBank/DDBJ whole genome shotgun (WGS) entry which is preliminary data.</text>
</comment>
<name>A0ABY0HI72_9PEZI</name>
<protein>
    <recommendedName>
        <fullName evidence="4">AA1-like domain-containing protein</fullName>
    </recommendedName>
</protein>
<evidence type="ECO:0000313" key="2">
    <source>
        <dbReference type="EMBL" id="RYO91169.1"/>
    </source>
</evidence>
<accession>A0ABY0HI72</accession>
<proteinExistence type="predicted"/>
<organism evidence="2 3">
    <name type="scientific">Monosporascus cannonballus</name>
    <dbReference type="NCBI Taxonomy" id="155416"/>
    <lineage>
        <taxon>Eukaryota</taxon>
        <taxon>Fungi</taxon>
        <taxon>Dikarya</taxon>
        <taxon>Ascomycota</taxon>
        <taxon>Pezizomycotina</taxon>
        <taxon>Sordariomycetes</taxon>
        <taxon>Xylariomycetidae</taxon>
        <taxon>Xylariales</taxon>
        <taxon>Xylariales incertae sedis</taxon>
        <taxon>Monosporascus</taxon>
    </lineage>
</organism>
<feature type="signal peptide" evidence="1">
    <location>
        <begin position="1"/>
        <end position="19"/>
    </location>
</feature>
<keyword evidence="1" id="KW-0732">Signal</keyword>
<feature type="chain" id="PRO_5045659973" description="AA1-like domain-containing protein" evidence="1">
    <location>
        <begin position="20"/>
        <end position="170"/>
    </location>
</feature>
<dbReference type="EMBL" id="QJNS01000044">
    <property type="protein sequence ID" value="RYO91169.1"/>
    <property type="molecule type" value="Genomic_DNA"/>
</dbReference>
<reference evidence="2 3" key="1">
    <citation type="submission" date="2018-06" db="EMBL/GenBank/DDBJ databases">
        <title>Complete Genomes of Monosporascus.</title>
        <authorList>
            <person name="Robinson A.J."/>
            <person name="Natvig D.O."/>
        </authorList>
    </citation>
    <scope>NUCLEOTIDE SEQUENCE [LARGE SCALE GENOMIC DNA]</scope>
    <source>
        <strain evidence="2 3">CBS 609.92</strain>
    </source>
</reference>
<evidence type="ECO:0000313" key="3">
    <source>
        <dbReference type="Proteomes" id="UP000294003"/>
    </source>
</evidence>
<keyword evidence="3" id="KW-1185">Reference proteome</keyword>
<gene>
    <name evidence="2" type="ORF">DL762_002336</name>
</gene>
<evidence type="ECO:0008006" key="4">
    <source>
        <dbReference type="Google" id="ProtNLM"/>
    </source>
</evidence>
<sequence>MLFLTLLAAAGLATAPARATPVALRETEQAFHIPFINAYLPSRAPGNTPYCSLRFSVTDMSTSTSTICSAQHGPCVWSSQDPVPAEKPLDAEHPALCDDPSFSFYIDVYEGVSNYSVAISRTVDDDEHFGISEFINSDNFPDSWGMTCGESGICNAWVSSRTHPVVVPFI</sequence>
<dbReference type="Proteomes" id="UP000294003">
    <property type="component" value="Unassembled WGS sequence"/>
</dbReference>
<evidence type="ECO:0000256" key="1">
    <source>
        <dbReference type="SAM" id="SignalP"/>
    </source>
</evidence>